<sequence length="100" mass="11252">MIPNIKRSLSSSPSPPLTPKKPKPTKSSITATTPKKSPSASSSWTNEKKSAFVKRLVETGYKSMDWRLLAEETQTTEEQCKNQLKPGRSNLRKTLLEMFK</sequence>
<organism evidence="2">
    <name type="scientific">Kwoniella bestiolae CBS 10118</name>
    <dbReference type="NCBI Taxonomy" id="1296100"/>
    <lineage>
        <taxon>Eukaryota</taxon>
        <taxon>Fungi</taxon>
        <taxon>Dikarya</taxon>
        <taxon>Basidiomycota</taxon>
        <taxon>Agaricomycotina</taxon>
        <taxon>Tremellomycetes</taxon>
        <taxon>Tremellales</taxon>
        <taxon>Cryptococcaceae</taxon>
        <taxon>Kwoniella</taxon>
    </lineage>
</organism>
<dbReference type="KEGG" id="kbi:30207306"/>
<evidence type="ECO:0000313" key="3">
    <source>
        <dbReference type="EMBL" id="WVW82192.1"/>
    </source>
</evidence>
<dbReference type="AlphaFoldDB" id="A0A1B9GAK8"/>
<dbReference type="Proteomes" id="UP000092730">
    <property type="component" value="Chromosome 2"/>
</dbReference>
<reference evidence="3" key="2">
    <citation type="submission" date="2013-07" db="EMBL/GenBank/DDBJ databases">
        <authorList>
            <consortium name="The Broad Institute Genome Sequencing Platform"/>
            <person name="Cuomo C."/>
            <person name="Litvintseva A."/>
            <person name="Chen Y."/>
            <person name="Heitman J."/>
            <person name="Sun S."/>
            <person name="Springer D."/>
            <person name="Dromer F."/>
            <person name="Young S.K."/>
            <person name="Zeng Q."/>
            <person name="Gargeya S."/>
            <person name="Fitzgerald M."/>
            <person name="Abouelleil A."/>
            <person name="Alvarado L."/>
            <person name="Berlin A.M."/>
            <person name="Chapman S.B."/>
            <person name="Dewar J."/>
            <person name="Goldberg J."/>
            <person name="Griggs A."/>
            <person name="Gujja S."/>
            <person name="Hansen M."/>
            <person name="Howarth C."/>
            <person name="Imamovic A."/>
            <person name="Larimer J."/>
            <person name="McCowan C."/>
            <person name="Murphy C."/>
            <person name="Pearson M."/>
            <person name="Priest M."/>
            <person name="Roberts A."/>
            <person name="Saif S."/>
            <person name="Shea T."/>
            <person name="Sykes S."/>
            <person name="Wortman J."/>
            <person name="Nusbaum C."/>
            <person name="Birren B."/>
        </authorList>
    </citation>
    <scope>NUCLEOTIDE SEQUENCE</scope>
    <source>
        <strain evidence="3">CBS 10118</strain>
    </source>
</reference>
<dbReference type="RefSeq" id="XP_019049126.1">
    <property type="nucleotide sequence ID" value="XM_019189564.1"/>
</dbReference>
<reference evidence="2" key="3">
    <citation type="submission" date="2014-01" db="EMBL/GenBank/DDBJ databases">
        <title>Evolution of pathogenesis and genome organization in the Tremellales.</title>
        <authorList>
            <person name="Cuomo C."/>
            <person name="Litvintseva A."/>
            <person name="Heitman J."/>
            <person name="Chen Y."/>
            <person name="Sun S."/>
            <person name="Springer D."/>
            <person name="Dromer F."/>
            <person name="Young S."/>
            <person name="Zeng Q."/>
            <person name="Chapman S."/>
            <person name="Gujja S."/>
            <person name="Saif S."/>
            <person name="Birren B."/>
        </authorList>
    </citation>
    <scope>NUCLEOTIDE SEQUENCE</scope>
    <source>
        <strain evidence="2">CBS 10118</strain>
    </source>
</reference>
<accession>A0A1B9GAK8</accession>
<name>A0A1B9GAK8_9TREE</name>
<dbReference type="GeneID" id="30207306"/>
<dbReference type="EMBL" id="CP144542">
    <property type="protein sequence ID" value="WVW82192.1"/>
    <property type="molecule type" value="Genomic_DNA"/>
</dbReference>
<gene>
    <name evidence="2" type="ORF">I302_02907</name>
    <name evidence="3" type="ORF">I302_104198</name>
</gene>
<protein>
    <submittedName>
        <fullName evidence="2">Uncharacterized protein</fullName>
    </submittedName>
</protein>
<dbReference type="VEuPathDB" id="FungiDB:I302_02907"/>
<feature type="region of interest" description="Disordered" evidence="1">
    <location>
        <begin position="1"/>
        <end position="49"/>
    </location>
</feature>
<reference evidence="2" key="1">
    <citation type="submission" date="2013-07" db="EMBL/GenBank/DDBJ databases">
        <title>The Genome Sequence of Cryptococcus bestiolae CBS10118.</title>
        <authorList>
            <consortium name="The Broad Institute Genome Sequencing Platform"/>
            <person name="Cuomo C."/>
            <person name="Litvintseva A."/>
            <person name="Chen Y."/>
            <person name="Heitman J."/>
            <person name="Sun S."/>
            <person name="Springer D."/>
            <person name="Dromer F."/>
            <person name="Young S.K."/>
            <person name="Zeng Q."/>
            <person name="Gargeya S."/>
            <person name="Fitzgerald M."/>
            <person name="Abouelleil A."/>
            <person name="Alvarado L."/>
            <person name="Berlin A.M."/>
            <person name="Chapman S.B."/>
            <person name="Dewar J."/>
            <person name="Goldberg J."/>
            <person name="Griggs A."/>
            <person name="Gujja S."/>
            <person name="Hansen M."/>
            <person name="Howarth C."/>
            <person name="Imamovic A."/>
            <person name="Larimer J."/>
            <person name="McCowan C."/>
            <person name="Murphy C."/>
            <person name="Pearson M."/>
            <person name="Priest M."/>
            <person name="Roberts A."/>
            <person name="Saif S."/>
            <person name="Shea T."/>
            <person name="Sykes S."/>
            <person name="Wortman J."/>
            <person name="Nusbaum C."/>
            <person name="Birren B."/>
        </authorList>
    </citation>
    <scope>NUCLEOTIDE SEQUENCE [LARGE SCALE GENOMIC DNA]</scope>
    <source>
        <strain evidence="2">CBS 10118</strain>
    </source>
</reference>
<proteinExistence type="predicted"/>
<keyword evidence="4" id="KW-1185">Reference proteome</keyword>
<dbReference type="EMBL" id="KI894019">
    <property type="protein sequence ID" value="OCF28056.1"/>
    <property type="molecule type" value="Genomic_DNA"/>
</dbReference>
<evidence type="ECO:0000313" key="2">
    <source>
        <dbReference type="EMBL" id="OCF28056.1"/>
    </source>
</evidence>
<feature type="compositionally biased region" description="Low complexity" evidence="1">
    <location>
        <begin position="25"/>
        <end position="43"/>
    </location>
</feature>
<evidence type="ECO:0000256" key="1">
    <source>
        <dbReference type="SAM" id="MobiDB-lite"/>
    </source>
</evidence>
<reference evidence="3" key="4">
    <citation type="submission" date="2024-02" db="EMBL/GenBank/DDBJ databases">
        <title>Comparative genomics of Cryptococcus and Kwoniella reveals pathogenesis evolution and contrasting modes of karyotype evolution via chromosome fusion or intercentromeric recombination.</title>
        <authorList>
            <person name="Coelho M.A."/>
            <person name="David-Palma M."/>
            <person name="Shea T."/>
            <person name="Bowers K."/>
            <person name="McGinley-Smith S."/>
            <person name="Mohammad A.W."/>
            <person name="Gnirke A."/>
            <person name="Yurkov A.M."/>
            <person name="Nowrousian M."/>
            <person name="Sun S."/>
            <person name="Cuomo C.A."/>
            <person name="Heitman J."/>
        </authorList>
    </citation>
    <scope>NUCLEOTIDE SEQUENCE</scope>
    <source>
        <strain evidence="3">CBS 10118</strain>
    </source>
</reference>
<evidence type="ECO:0000313" key="4">
    <source>
        <dbReference type="Proteomes" id="UP000092730"/>
    </source>
</evidence>